<dbReference type="SUPFAM" id="SSF56784">
    <property type="entry name" value="HAD-like"/>
    <property type="match status" value="1"/>
</dbReference>
<feature type="binding site" evidence="11">
    <location>
        <position position="146"/>
    </location>
    <ligand>
        <name>substrate</name>
    </ligand>
</feature>
<dbReference type="Gene3D" id="3.40.50.1000">
    <property type="entry name" value="HAD superfamily/HAD-like"/>
    <property type="match status" value="1"/>
</dbReference>
<feature type="active site" description="Proton donor/acceptor" evidence="10">
    <location>
        <position position="10"/>
    </location>
</feature>
<evidence type="ECO:0000256" key="1">
    <source>
        <dbReference type="ARBA" id="ARBA00006171"/>
    </source>
</evidence>
<comment type="cofactor">
    <cofactor evidence="12">
        <name>Mg(2+)</name>
        <dbReference type="ChEBI" id="CHEBI:18420"/>
    </cofactor>
    <text evidence="12">Binds 2 magnesium ions per subunit.</text>
</comment>
<dbReference type="SFLD" id="SFLDG01135">
    <property type="entry name" value="C1.5.6:_HAD__Beta-PGM__Phospha"/>
    <property type="match status" value="1"/>
</dbReference>
<dbReference type="GO" id="GO:0008801">
    <property type="term" value="F:beta-phosphoglucomutase activity"/>
    <property type="evidence" value="ECO:0007669"/>
    <property type="project" value="UniProtKB-EC"/>
</dbReference>
<dbReference type="Gene3D" id="1.10.150.240">
    <property type="entry name" value="Putative phosphatase, domain 2"/>
    <property type="match status" value="1"/>
</dbReference>
<comment type="similarity">
    <text evidence="1">Belongs to the HAD-like hydrolase superfamily. CbbY/CbbZ/Gph/YieH family.</text>
</comment>
<comment type="catalytic activity">
    <reaction evidence="7">
        <text>beta-D-glucose 1-phosphate = beta-D-glucose 6-phosphate</text>
        <dbReference type="Rhea" id="RHEA:20113"/>
        <dbReference type="ChEBI" id="CHEBI:57684"/>
        <dbReference type="ChEBI" id="CHEBI:58247"/>
        <dbReference type="EC" id="5.4.2.6"/>
    </reaction>
</comment>
<evidence type="ECO:0000256" key="3">
    <source>
        <dbReference type="ARBA" id="ARBA00022723"/>
    </source>
</evidence>
<comment type="caution">
    <text evidence="14">The sequence shown here is derived from an EMBL/GenBank/DDBJ whole genome shotgun (WGS) entry which is preliminary data.</text>
</comment>
<dbReference type="AlphaFoldDB" id="A0A1Q6A0W3"/>
<dbReference type="PANTHER" id="PTHR46193">
    <property type="entry name" value="6-PHOSPHOGLUCONATE PHOSPHATASE"/>
    <property type="match status" value="1"/>
</dbReference>
<evidence type="ECO:0000256" key="7">
    <source>
        <dbReference type="ARBA" id="ARBA00044926"/>
    </source>
</evidence>
<gene>
    <name evidence="14" type="ORF">RG47T_3119</name>
</gene>
<evidence type="ECO:0000256" key="9">
    <source>
        <dbReference type="ARBA" id="ARBA00044991"/>
    </source>
</evidence>
<organism evidence="14 15">
    <name type="scientific">Mucilaginibacter polytrichastri</name>
    <dbReference type="NCBI Taxonomy" id="1302689"/>
    <lineage>
        <taxon>Bacteria</taxon>
        <taxon>Pseudomonadati</taxon>
        <taxon>Bacteroidota</taxon>
        <taxon>Sphingobacteriia</taxon>
        <taxon>Sphingobacteriales</taxon>
        <taxon>Sphingobacteriaceae</taxon>
        <taxon>Mucilaginibacter</taxon>
    </lineage>
</organism>
<dbReference type="InterPro" id="IPR010972">
    <property type="entry name" value="Beta-PGM"/>
</dbReference>
<evidence type="ECO:0000313" key="14">
    <source>
        <dbReference type="EMBL" id="OKS87657.1"/>
    </source>
</evidence>
<dbReference type="InterPro" id="IPR051600">
    <property type="entry name" value="Beta-PGM-like"/>
</dbReference>
<name>A0A1Q6A0W3_9SPHI</name>
<dbReference type="InterPro" id="IPR006439">
    <property type="entry name" value="HAD-SF_hydro_IA"/>
</dbReference>
<feature type="active site" description="Proton donor/acceptor" evidence="10">
    <location>
        <position position="12"/>
    </location>
</feature>
<evidence type="ECO:0000256" key="5">
    <source>
        <dbReference type="ARBA" id="ARBA00023235"/>
    </source>
</evidence>
<keyword evidence="15" id="KW-1185">Reference proteome</keyword>
<evidence type="ECO:0000256" key="2">
    <source>
        <dbReference type="ARBA" id="ARBA00022553"/>
    </source>
</evidence>
<feature type="site" description="Important for catalytic activity and assists the phosphoryl transfer reaction to Asp8 by balancing charge and orienting the reacting groups" evidence="13">
    <location>
        <position position="146"/>
    </location>
</feature>
<dbReference type="SFLD" id="SFLDS00003">
    <property type="entry name" value="Haloacid_Dehalogenase"/>
    <property type="match status" value="1"/>
</dbReference>
<keyword evidence="6" id="KW-0119">Carbohydrate metabolism</keyword>
<keyword evidence="2" id="KW-0597">Phosphoprotein</keyword>
<dbReference type="EC" id="5.4.2.6" evidence="8"/>
<keyword evidence="4 12" id="KW-0460">Magnesium</keyword>
<dbReference type="GO" id="GO:0000287">
    <property type="term" value="F:magnesium ion binding"/>
    <property type="evidence" value="ECO:0007669"/>
    <property type="project" value="InterPro"/>
</dbReference>
<reference evidence="14 15" key="1">
    <citation type="submission" date="2016-11" db="EMBL/GenBank/DDBJ databases">
        <title>Whole Genome Sequencing of Mucilaginibacter polytrichastri RG4-7(T) isolated from the moss sample.</title>
        <authorList>
            <person name="Li Y."/>
        </authorList>
    </citation>
    <scope>NUCLEOTIDE SEQUENCE [LARGE SCALE GENOMIC DNA]</scope>
    <source>
        <strain evidence="14 15">RG4-7</strain>
    </source>
</reference>
<feature type="binding site" evidence="11">
    <location>
        <position position="77"/>
    </location>
    <ligand>
        <name>substrate</name>
    </ligand>
</feature>
<keyword evidence="5" id="KW-0413">Isomerase</keyword>
<feature type="binding site" evidence="12">
    <location>
        <position position="171"/>
    </location>
    <ligand>
        <name>Mg(2+)</name>
        <dbReference type="ChEBI" id="CHEBI:18420"/>
    </ligand>
</feature>
<accession>A0A1Q6A0W3</accession>
<dbReference type="EMBL" id="MPPL01000001">
    <property type="protein sequence ID" value="OKS87657.1"/>
    <property type="molecule type" value="Genomic_DNA"/>
</dbReference>
<protein>
    <recommendedName>
        <fullName evidence="9">Beta-phosphoglucomutase</fullName>
        <ecNumber evidence="8">5.4.2.6</ecNumber>
    </recommendedName>
</protein>
<dbReference type="RefSeq" id="WP_074490237.1">
    <property type="nucleotide sequence ID" value="NZ_FPAM01000006.1"/>
</dbReference>
<dbReference type="InterPro" id="IPR010976">
    <property type="entry name" value="B-phosphoglucomutase_hydrolase"/>
</dbReference>
<dbReference type="STRING" id="1302689.RG47T_3119"/>
<dbReference type="InterPro" id="IPR023198">
    <property type="entry name" value="PGP-like_dom2"/>
</dbReference>
<proteinExistence type="inferred from homology"/>
<feature type="site" description="Important for catalytic activity and assists the phosphoryl transfer reaction to Asp8 by balancing charge and orienting the reacting groups" evidence="13">
    <location>
        <position position="115"/>
    </location>
</feature>
<evidence type="ECO:0000256" key="10">
    <source>
        <dbReference type="PIRSR" id="PIRSR610972-1"/>
    </source>
</evidence>
<feature type="binding site" evidence="12">
    <location>
        <position position="12"/>
    </location>
    <ligand>
        <name>Mg(2+)</name>
        <dbReference type="ChEBI" id="CHEBI:18420"/>
    </ligand>
</feature>
<feature type="binding site" evidence="11">
    <location>
        <begin position="10"/>
        <end position="12"/>
    </location>
    <ligand>
        <name>substrate</name>
    </ligand>
</feature>
<dbReference type="Pfam" id="PF00702">
    <property type="entry name" value="Hydrolase"/>
    <property type="match status" value="1"/>
</dbReference>
<dbReference type="InterPro" id="IPR036412">
    <property type="entry name" value="HAD-like_sf"/>
</dbReference>
<feature type="binding site" evidence="12">
    <location>
        <position position="10"/>
    </location>
    <ligand>
        <name>Mg(2+)</name>
        <dbReference type="ChEBI" id="CHEBI:18420"/>
    </ligand>
</feature>
<dbReference type="SFLD" id="SFLDF00046">
    <property type="entry name" value="beta-phosphoglucomutase"/>
    <property type="match status" value="1"/>
</dbReference>
<evidence type="ECO:0000313" key="15">
    <source>
        <dbReference type="Proteomes" id="UP000186720"/>
    </source>
</evidence>
<dbReference type="InterPro" id="IPR023214">
    <property type="entry name" value="HAD_sf"/>
</dbReference>
<dbReference type="GO" id="GO:0005975">
    <property type="term" value="P:carbohydrate metabolic process"/>
    <property type="evidence" value="ECO:0007669"/>
    <property type="project" value="InterPro"/>
</dbReference>
<dbReference type="SFLD" id="SFLDG01129">
    <property type="entry name" value="C1.5:_HAD__Beta-PGM__Phosphata"/>
    <property type="match status" value="1"/>
</dbReference>
<dbReference type="NCBIfam" id="TIGR01509">
    <property type="entry name" value="HAD-SF-IA-v3"/>
    <property type="match status" value="1"/>
</dbReference>
<feature type="binding site" evidence="11">
    <location>
        <position position="26"/>
    </location>
    <ligand>
        <name>substrate</name>
    </ligand>
</feature>
<evidence type="ECO:0000256" key="8">
    <source>
        <dbReference type="ARBA" id="ARBA00044968"/>
    </source>
</evidence>
<dbReference type="CDD" id="cd02598">
    <property type="entry name" value="HAD_BPGM"/>
    <property type="match status" value="1"/>
</dbReference>
<dbReference type="Proteomes" id="UP000186720">
    <property type="component" value="Unassembled WGS sequence"/>
</dbReference>
<feature type="binding site" evidence="11">
    <location>
        <position position="53"/>
    </location>
    <ligand>
        <name>substrate</name>
    </ligand>
</feature>
<evidence type="ECO:0000256" key="4">
    <source>
        <dbReference type="ARBA" id="ARBA00022842"/>
    </source>
</evidence>
<dbReference type="OrthoDB" id="9797743at2"/>
<dbReference type="PANTHER" id="PTHR46193:SF18">
    <property type="entry name" value="HEXITOL PHOSPHATASE B"/>
    <property type="match status" value="1"/>
</dbReference>
<keyword evidence="3 12" id="KW-0479">Metal-binding</keyword>
<dbReference type="NCBIfam" id="TIGR01990">
    <property type="entry name" value="bPGM"/>
    <property type="match status" value="1"/>
</dbReference>
<feature type="binding site" evidence="11">
    <location>
        <begin position="115"/>
        <end position="119"/>
    </location>
    <ligand>
        <name>substrate</name>
    </ligand>
</feature>
<dbReference type="NCBIfam" id="TIGR02009">
    <property type="entry name" value="PGMB-YQAB-SF"/>
    <property type="match status" value="1"/>
</dbReference>
<evidence type="ECO:0000256" key="12">
    <source>
        <dbReference type="PIRSR" id="PIRSR610972-3"/>
    </source>
</evidence>
<feature type="binding site" evidence="11">
    <location>
        <begin position="45"/>
        <end position="50"/>
    </location>
    <ligand>
        <name>substrate</name>
    </ligand>
</feature>
<evidence type="ECO:0000256" key="11">
    <source>
        <dbReference type="PIRSR" id="PIRSR610972-2"/>
    </source>
</evidence>
<evidence type="ECO:0000256" key="13">
    <source>
        <dbReference type="PIRSR" id="PIRSR610972-4"/>
    </source>
</evidence>
<feature type="binding site" evidence="12">
    <location>
        <position position="170"/>
    </location>
    <ligand>
        <name>Mg(2+)</name>
        <dbReference type="ChEBI" id="CHEBI:18420"/>
    </ligand>
</feature>
<evidence type="ECO:0000256" key="6">
    <source>
        <dbReference type="ARBA" id="ARBA00023277"/>
    </source>
</evidence>
<sequence>MTDIKACIFDLDGVIVDTAVYHYKAWKRLANELGFDFTEEQNEQLKGVSRVRSLQLILGWGGVTKTEAEQTELATRKNDWYVDMINQMTPAEILPGALDFLEACRAAGLKTALGSASKNSMTILNKVGIAHLFDTIVDGNHVSAPKPDPEVFLKGAEALGVSPTECVVFEDAIAGVQAAKNGGMKAVGIGSPETLSQADLVVSGLDKMTIEKLKEL</sequence>